<evidence type="ECO:0000256" key="1">
    <source>
        <dbReference type="SAM" id="MobiDB-lite"/>
    </source>
</evidence>
<feature type="transmembrane region" description="Helical" evidence="2">
    <location>
        <begin position="107"/>
        <end position="132"/>
    </location>
</feature>
<dbReference type="EMBL" id="FOGZ01000002">
    <property type="protein sequence ID" value="SER56407.1"/>
    <property type="molecule type" value="Genomic_DNA"/>
</dbReference>
<dbReference type="AlphaFoldDB" id="A0A1H9Q7J3"/>
<proteinExistence type="predicted"/>
<dbReference type="GO" id="GO:0022857">
    <property type="term" value="F:transmembrane transporter activity"/>
    <property type="evidence" value="ECO:0007669"/>
    <property type="project" value="InterPro"/>
</dbReference>
<feature type="transmembrane region" description="Helical" evidence="2">
    <location>
        <begin position="75"/>
        <end position="95"/>
    </location>
</feature>
<keyword evidence="2" id="KW-1133">Transmembrane helix</keyword>
<dbReference type="InterPro" id="IPR011701">
    <property type="entry name" value="MFS"/>
</dbReference>
<feature type="transmembrane region" description="Helical" evidence="2">
    <location>
        <begin position="265"/>
        <end position="286"/>
    </location>
</feature>
<organism evidence="3 4">
    <name type="scientific">Propionibacterium cyclohexanicum</name>
    <dbReference type="NCBI Taxonomy" id="64702"/>
    <lineage>
        <taxon>Bacteria</taxon>
        <taxon>Bacillati</taxon>
        <taxon>Actinomycetota</taxon>
        <taxon>Actinomycetes</taxon>
        <taxon>Propionibacteriales</taxon>
        <taxon>Propionibacteriaceae</taxon>
        <taxon>Propionibacterium</taxon>
    </lineage>
</organism>
<gene>
    <name evidence="3" type="ORF">SAMN05443377_102176</name>
</gene>
<feature type="transmembrane region" description="Helical" evidence="2">
    <location>
        <begin position="420"/>
        <end position="439"/>
    </location>
</feature>
<dbReference type="InterPro" id="IPR036259">
    <property type="entry name" value="MFS_trans_sf"/>
</dbReference>
<feature type="compositionally biased region" description="Basic and acidic residues" evidence="1">
    <location>
        <begin position="1"/>
        <end position="13"/>
    </location>
</feature>
<name>A0A1H9Q7J3_9ACTN</name>
<feature type="transmembrane region" description="Helical" evidence="2">
    <location>
        <begin position="306"/>
        <end position="326"/>
    </location>
</feature>
<feature type="region of interest" description="Disordered" evidence="1">
    <location>
        <begin position="1"/>
        <end position="30"/>
    </location>
</feature>
<dbReference type="Pfam" id="PF07690">
    <property type="entry name" value="MFS_1"/>
    <property type="match status" value="1"/>
</dbReference>
<sequence>MVPHTREASKRTNDSYTMIKTRQPVRHESSSTNGVSQVRISVIALLFGGLCTSTGNRMLLLIIPFVCLDVYGRPTLVGVAGAAAGVGALLAPTWINRLTCYFGRSTGLMIFSLLDLTAALLCLFAAFSAALIPIPLVLSGLFTGSAAVGLDPRRQTCLTLASDLLPQKPVAVVLNADEATSKIAIQFSSLPIGFMIGRYSVGSAAMLAAIVFILGLVGYAVFWMMRPEQRRANFSGSAFTSNDRKDGTNGGFLIFLKGFQLTRPLLLRGIAIRGISSFFWFSFSLGLAVYGSERGEGARLVSTSTFAYGIGTVIGAAVATASAAYARLRARVGLGWLGTSIMFAGMGLYISNEHSVWAFAFFGGLVSPVGIGALNSLIAKYTRDVDRSRVFTQAAWSQSICSTVGSGMGGVLLAVGGARIWLILSGATVFVAVLCLWLVPESLSRRQGAEREAPLKINRVNGWSNHTGPR</sequence>
<dbReference type="Gene3D" id="1.20.1250.20">
    <property type="entry name" value="MFS general substrate transporter like domains"/>
    <property type="match status" value="1"/>
</dbReference>
<feature type="transmembrane region" description="Helical" evidence="2">
    <location>
        <begin position="356"/>
        <end position="378"/>
    </location>
</feature>
<feature type="transmembrane region" description="Helical" evidence="2">
    <location>
        <begin position="390"/>
        <end position="414"/>
    </location>
</feature>
<evidence type="ECO:0000313" key="3">
    <source>
        <dbReference type="EMBL" id="SER56407.1"/>
    </source>
</evidence>
<keyword evidence="4" id="KW-1185">Reference proteome</keyword>
<dbReference type="Proteomes" id="UP000198815">
    <property type="component" value="Unassembled WGS sequence"/>
</dbReference>
<evidence type="ECO:0000313" key="4">
    <source>
        <dbReference type="Proteomes" id="UP000198815"/>
    </source>
</evidence>
<feature type="transmembrane region" description="Helical" evidence="2">
    <location>
        <begin position="40"/>
        <end position="63"/>
    </location>
</feature>
<keyword evidence="2" id="KW-0812">Transmembrane</keyword>
<evidence type="ECO:0000256" key="2">
    <source>
        <dbReference type="SAM" id="Phobius"/>
    </source>
</evidence>
<accession>A0A1H9Q7J3</accession>
<feature type="transmembrane region" description="Helical" evidence="2">
    <location>
        <begin position="333"/>
        <end position="350"/>
    </location>
</feature>
<reference evidence="3 4" key="1">
    <citation type="submission" date="2016-10" db="EMBL/GenBank/DDBJ databases">
        <authorList>
            <person name="de Groot N.N."/>
        </authorList>
    </citation>
    <scope>NUCLEOTIDE SEQUENCE [LARGE SCALE GENOMIC DNA]</scope>
    <source>
        <strain evidence="3 4">DSM 16859</strain>
    </source>
</reference>
<feature type="transmembrane region" description="Helical" evidence="2">
    <location>
        <begin position="204"/>
        <end position="225"/>
    </location>
</feature>
<keyword evidence="2" id="KW-0472">Membrane</keyword>
<protein>
    <recommendedName>
        <fullName evidence="5">Major Facilitator Superfamily protein</fullName>
    </recommendedName>
</protein>
<evidence type="ECO:0008006" key="5">
    <source>
        <dbReference type="Google" id="ProtNLM"/>
    </source>
</evidence>
<dbReference type="SUPFAM" id="SSF103473">
    <property type="entry name" value="MFS general substrate transporter"/>
    <property type="match status" value="1"/>
</dbReference>